<reference evidence="3" key="1">
    <citation type="journal article" date="2019" name="Int. J. Syst. Evol. Microbiol.">
        <title>The Global Catalogue of Microorganisms (GCM) 10K type strain sequencing project: providing services to taxonomists for standard genome sequencing and annotation.</title>
        <authorList>
            <consortium name="The Broad Institute Genomics Platform"/>
            <consortium name="The Broad Institute Genome Sequencing Center for Infectious Disease"/>
            <person name="Wu L."/>
            <person name="Ma J."/>
        </authorList>
    </citation>
    <scope>NUCLEOTIDE SEQUENCE [LARGE SCALE GENOMIC DNA]</scope>
    <source>
        <strain evidence="3">IBRC-M 10906</strain>
    </source>
</reference>
<protein>
    <submittedName>
        <fullName evidence="2">VOC family protein</fullName>
    </submittedName>
</protein>
<evidence type="ECO:0000313" key="3">
    <source>
        <dbReference type="Proteomes" id="UP001597478"/>
    </source>
</evidence>
<dbReference type="SUPFAM" id="SSF54593">
    <property type="entry name" value="Glyoxalase/Bleomycin resistance protein/Dihydroxybiphenyl dioxygenase"/>
    <property type="match status" value="1"/>
</dbReference>
<sequence length="301" mass="32470">MADAFDALRARMSAYEPADPDPRFAAELRERLRAEVLNEGAPMTTTETGSGTAAPSAEVHSLTPYLVVSDARRALDFYVEAFGATRRGDPIVMEDGRIGHAEVAIGDSVLMLAEEFPEIDHVAATSGGPGIRVEVADVDAAVARAVELGAETVGPVEDRGHGRTGRIRDPFGQRWLVQQAPHRTSAGRQLPRHGEATYFTFTVPDDEAAKAFYGTVLGWQFSRGSVPRAWGAEGTGLPDAGVWGGQLYAGWKLMYAVDDLDAAVERVRAAGGTVREVKPEPYGLTADCVDNQGVEFWLWQQ</sequence>
<dbReference type="InterPro" id="IPR052164">
    <property type="entry name" value="Anthracycline_SecMetBiosynth"/>
</dbReference>
<organism evidence="2 3">
    <name type="scientific">Prauserella oleivorans</name>
    <dbReference type="NCBI Taxonomy" id="1478153"/>
    <lineage>
        <taxon>Bacteria</taxon>
        <taxon>Bacillati</taxon>
        <taxon>Actinomycetota</taxon>
        <taxon>Actinomycetes</taxon>
        <taxon>Pseudonocardiales</taxon>
        <taxon>Pseudonocardiaceae</taxon>
        <taxon>Prauserella</taxon>
    </lineage>
</organism>
<gene>
    <name evidence="2" type="ORF">ACFS2C_26910</name>
</gene>
<proteinExistence type="predicted"/>
<comment type="caution">
    <text evidence="2">The sequence shown here is derived from an EMBL/GenBank/DDBJ whole genome shotgun (WGS) entry which is preliminary data.</text>
</comment>
<dbReference type="Gene3D" id="3.30.720.120">
    <property type="match status" value="1"/>
</dbReference>
<dbReference type="InterPro" id="IPR041581">
    <property type="entry name" value="Glyoxalase_6"/>
</dbReference>
<evidence type="ECO:0000259" key="1">
    <source>
        <dbReference type="PROSITE" id="PS51819"/>
    </source>
</evidence>
<name>A0ABW5WHR6_9PSEU</name>
<keyword evidence="3" id="KW-1185">Reference proteome</keyword>
<dbReference type="Proteomes" id="UP001597478">
    <property type="component" value="Unassembled WGS sequence"/>
</dbReference>
<dbReference type="PROSITE" id="PS51819">
    <property type="entry name" value="VOC"/>
    <property type="match status" value="2"/>
</dbReference>
<dbReference type="InterPro" id="IPR029068">
    <property type="entry name" value="Glyas_Bleomycin-R_OHBP_Dase"/>
</dbReference>
<dbReference type="Gene3D" id="3.30.720.110">
    <property type="match status" value="1"/>
</dbReference>
<feature type="domain" description="VOC" evidence="1">
    <location>
        <begin position="195"/>
        <end position="301"/>
    </location>
</feature>
<feature type="domain" description="VOC" evidence="1">
    <location>
        <begin position="58"/>
        <end position="180"/>
    </location>
</feature>
<dbReference type="EMBL" id="JBHUOF010000049">
    <property type="protein sequence ID" value="MFD2803029.1"/>
    <property type="molecule type" value="Genomic_DNA"/>
</dbReference>
<accession>A0ABW5WHR6</accession>
<dbReference type="PANTHER" id="PTHR33993">
    <property type="entry name" value="GLYOXALASE-RELATED"/>
    <property type="match status" value="1"/>
</dbReference>
<dbReference type="InterPro" id="IPR037523">
    <property type="entry name" value="VOC_core"/>
</dbReference>
<dbReference type="InterPro" id="IPR004360">
    <property type="entry name" value="Glyas_Fos-R_dOase_dom"/>
</dbReference>
<evidence type="ECO:0000313" key="2">
    <source>
        <dbReference type="EMBL" id="MFD2803029.1"/>
    </source>
</evidence>
<dbReference type="Pfam" id="PF00903">
    <property type="entry name" value="Glyoxalase"/>
    <property type="match status" value="1"/>
</dbReference>
<dbReference type="Pfam" id="PF18029">
    <property type="entry name" value="Glyoxalase_6"/>
    <property type="match status" value="1"/>
</dbReference>
<dbReference type="Gene3D" id="3.10.180.10">
    <property type="entry name" value="2,3-Dihydroxybiphenyl 1,2-Dioxygenase, domain 1"/>
    <property type="match status" value="1"/>
</dbReference>
<dbReference type="RefSeq" id="WP_377395191.1">
    <property type="nucleotide sequence ID" value="NZ_JBHSAN010000054.1"/>
</dbReference>